<feature type="domain" description="BioF2-like acetyltransferase" evidence="1">
    <location>
        <begin position="148"/>
        <end position="293"/>
    </location>
</feature>
<dbReference type="Gene3D" id="3.40.630.30">
    <property type="match status" value="1"/>
</dbReference>
<dbReference type="InterPro" id="IPR050644">
    <property type="entry name" value="PG_Glycine_Bridge_Synth"/>
</dbReference>
<comment type="caution">
    <text evidence="2">The sequence shown here is derived from an EMBL/GenBank/DDBJ whole genome shotgun (WGS) entry which is preliminary data.</text>
</comment>
<dbReference type="InterPro" id="IPR038740">
    <property type="entry name" value="BioF2-like_GNAT_dom"/>
</dbReference>
<proteinExistence type="predicted"/>
<dbReference type="Pfam" id="PF13480">
    <property type="entry name" value="Acetyltransf_6"/>
    <property type="match status" value="1"/>
</dbReference>
<dbReference type="GO" id="GO:0016746">
    <property type="term" value="F:acyltransferase activity"/>
    <property type="evidence" value="ECO:0007669"/>
    <property type="project" value="UniProtKB-KW"/>
</dbReference>
<dbReference type="Proteomes" id="UP001193081">
    <property type="component" value="Unassembled WGS sequence"/>
</dbReference>
<gene>
    <name evidence="2" type="ORF">EYB53_012475</name>
</gene>
<dbReference type="PANTHER" id="PTHR36174:SF1">
    <property type="entry name" value="LIPID II:GLYCINE GLYCYLTRANSFERASE"/>
    <property type="match status" value="1"/>
</dbReference>
<organism evidence="2 3">
    <name type="scientific">Candidatus Chloroploca mongolica</name>
    <dbReference type="NCBI Taxonomy" id="2528176"/>
    <lineage>
        <taxon>Bacteria</taxon>
        <taxon>Bacillati</taxon>
        <taxon>Chloroflexota</taxon>
        <taxon>Chloroflexia</taxon>
        <taxon>Chloroflexales</taxon>
        <taxon>Chloroflexineae</taxon>
        <taxon>Oscillochloridaceae</taxon>
        <taxon>Candidatus Chloroploca</taxon>
    </lineage>
</organism>
<keyword evidence="2" id="KW-0012">Acyltransferase</keyword>
<accession>A0ABS4DAR0</accession>
<evidence type="ECO:0000313" key="2">
    <source>
        <dbReference type="EMBL" id="MBP1466522.1"/>
    </source>
</evidence>
<reference evidence="2 3" key="1">
    <citation type="submission" date="2021-03" db="EMBL/GenBank/DDBJ databases">
        <authorList>
            <person name="Grouzdev D.S."/>
        </authorList>
    </citation>
    <scope>NUCLEOTIDE SEQUENCE [LARGE SCALE GENOMIC DNA]</scope>
    <source>
        <strain evidence="2 3">M50-1</strain>
    </source>
</reference>
<protein>
    <submittedName>
        <fullName evidence="2">GNAT family N-acetyltransferase</fullName>
        <ecNumber evidence="2">2.3.1.-</ecNumber>
    </submittedName>
</protein>
<keyword evidence="2" id="KW-0808">Transferase</keyword>
<dbReference type="PANTHER" id="PTHR36174">
    <property type="entry name" value="LIPID II:GLYCINE GLYCYLTRANSFERASE"/>
    <property type="match status" value="1"/>
</dbReference>
<evidence type="ECO:0000313" key="3">
    <source>
        <dbReference type="Proteomes" id="UP001193081"/>
    </source>
</evidence>
<dbReference type="EMBL" id="SIJK02000020">
    <property type="protein sequence ID" value="MBP1466522.1"/>
    <property type="molecule type" value="Genomic_DNA"/>
</dbReference>
<keyword evidence="3" id="KW-1185">Reference proteome</keyword>
<dbReference type="SUPFAM" id="SSF55729">
    <property type="entry name" value="Acyl-CoA N-acyltransferases (Nat)"/>
    <property type="match status" value="1"/>
</dbReference>
<evidence type="ECO:0000259" key="1">
    <source>
        <dbReference type="Pfam" id="PF13480"/>
    </source>
</evidence>
<dbReference type="RefSeq" id="WP_135478517.1">
    <property type="nucleotide sequence ID" value="NZ_SIJK02000020.1"/>
</dbReference>
<name>A0ABS4DAR0_9CHLR</name>
<dbReference type="EC" id="2.3.1.-" evidence="2"/>
<dbReference type="InterPro" id="IPR016181">
    <property type="entry name" value="Acyl_CoA_acyltransferase"/>
</dbReference>
<sequence>MLKTIDREFWWYVARHCDYATFFHTPLWQELALRMHPEFADASVGFITPHGIHAVLPLLATRRLGPLQSLLSTFEYCYGGIIADGELSDEDITTMYQLTCDWNVTGMRFLENPIAPRLDLSAQFQDAEYHTYIVKLDADFDTVFGRFAKSQRNAYRKGLKEGVTIGLAETLDDYRAYYGVYQDTILRWGEDPSTYGYGWDLFATIFEYAQQHPEMIKLWVARIDGEIVGGTIGFYWQRHVVAWHGCTATAYLKYKTTVVLDTEIIRDALARGYAYYDFNPTGELNPGIDDYKKRLGSTIYPVTSWQYENAFVQQARRGVTTIRQIVPG</sequence>